<proteinExistence type="predicted"/>
<name>A0A6J7WX76_9CAUD</name>
<reference evidence="2" key="1">
    <citation type="submission" date="2020-05" db="EMBL/GenBank/DDBJ databases">
        <authorList>
            <person name="Chiriac C."/>
            <person name="Salcher M."/>
            <person name="Ghai R."/>
            <person name="Kavagutti S V."/>
        </authorList>
    </citation>
    <scope>NUCLEOTIDE SEQUENCE</scope>
</reference>
<evidence type="ECO:0008006" key="3">
    <source>
        <dbReference type="Google" id="ProtNLM"/>
    </source>
</evidence>
<gene>
    <name evidence="2" type="ORF">UFOVP368_3</name>
</gene>
<accession>A0A6J7WX76</accession>
<protein>
    <recommendedName>
        <fullName evidence="3">DUF5681 domain-containing protein</fullName>
    </recommendedName>
</protein>
<dbReference type="EMBL" id="LR798303">
    <property type="protein sequence ID" value="CAB5222387.1"/>
    <property type="molecule type" value="Genomic_DNA"/>
</dbReference>
<evidence type="ECO:0000313" key="2">
    <source>
        <dbReference type="EMBL" id="CAB5222387.1"/>
    </source>
</evidence>
<organism evidence="2">
    <name type="scientific">uncultured Caudovirales phage</name>
    <dbReference type="NCBI Taxonomy" id="2100421"/>
    <lineage>
        <taxon>Viruses</taxon>
        <taxon>Duplodnaviria</taxon>
        <taxon>Heunggongvirae</taxon>
        <taxon>Uroviricota</taxon>
        <taxon>Caudoviricetes</taxon>
        <taxon>Peduoviridae</taxon>
        <taxon>Maltschvirus</taxon>
        <taxon>Maltschvirus maltsch</taxon>
    </lineage>
</organism>
<feature type="region of interest" description="Disordered" evidence="1">
    <location>
        <begin position="1"/>
        <end position="35"/>
    </location>
</feature>
<evidence type="ECO:0000256" key="1">
    <source>
        <dbReference type="SAM" id="MobiDB-lite"/>
    </source>
</evidence>
<sequence length="135" mass="14690">MADPRYHDESDNTQDKRVPGIPFAKGNPGRPKGARNKLGEAFLEAMLDDFTQHGVAAIEVVRAEKPDQYLKVIASILPKEMNLNVTEQFSEMTDDELADRARRLARDLAPLLGGVGSDQAGVVGKGRKVKPAGVH</sequence>
<feature type="compositionally biased region" description="Basic and acidic residues" evidence="1">
    <location>
        <begin position="1"/>
        <end position="18"/>
    </location>
</feature>